<dbReference type="Pfam" id="PF00646">
    <property type="entry name" value="F-box"/>
    <property type="match status" value="1"/>
</dbReference>
<dbReference type="Gene3D" id="3.80.10.10">
    <property type="entry name" value="Ribonuclease Inhibitor"/>
    <property type="match status" value="1"/>
</dbReference>
<reference evidence="2" key="1">
    <citation type="submission" date="2021-08" db="EMBL/GenBank/DDBJ databases">
        <title>WGS assembly of Ceratopteris richardii.</title>
        <authorList>
            <person name="Marchant D.B."/>
            <person name="Chen G."/>
            <person name="Jenkins J."/>
            <person name="Shu S."/>
            <person name="Leebens-Mack J."/>
            <person name="Grimwood J."/>
            <person name="Schmutz J."/>
            <person name="Soltis P."/>
            <person name="Soltis D."/>
            <person name="Chen Z.-H."/>
        </authorList>
    </citation>
    <scope>NUCLEOTIDE SEQUENCE</scope>
    <source>
        <strain evidence="2">Whitten #5841</strain>
        <tissue evidence="2">Leaf</tissue>
    </source>
</reference>
<dbReference type="PANTHER" id="PTHR13318">
    <property type="entry name" value="PARTNER OF PAIRED, ISOFORM B-RELATED"/>
    <property type="match status" value="1"/>
</dbReference>
<evidence type="ECO:0000313" key="2">
    <source>
        <dbReference type="EMBL" id="KAH7445854.1"/>
    </source>
</evidence>
<dbReference type="EMBL" id="CM035406">
    <property type="protein sequence ID" value="KAH7445854.1"/>
    <property type="molecule type" value="Genomic_DNA"/>
</dbReference>
<accession>A0A8T2VIC6</accession>
<dbReference type="OrthoDB" id="423607at2759"/>
<dbReference type="SUPFAM" id="SSF81383">
    <property type="entry name" value="F-box domain"/>
    <property type="match status" value="1"/>
</dbReference>
<protein>
    <recommendedName>
        <fullName evidence="1">F-box domain-containing protein</fullName>
    </recommendedName>
</protein>
<dbReference type="Proteomes" id="UP000825935">
    <property type="component" value="Chromosome 1"/>
</dbReference>
<dbReference type="AlphaFoldDB" id="A0A8T2VIC6"/>
<organism evidence="2 3">
    <name type="scientific">Ceratopteris richardii</name>
    <name type="common">Triangle waterfern</name>
    <dbReference type="NCBI Taxonomy" id="49495"/>
    <lineage>
        <taxon>Eukaryota</taxon>
        <taxon>Viridiplantae</taxon>
        <taxon>Streptophyta</taxon>
        <taxon>Embryophyta</taxon>
        <taxon>Tracheophyta</taxon>
        <taxon>Polypodiopsida</taxon>
        <taxon>Polypodiidae</taxon>
        <taxon>Polypodiales</taxon>
        <taxon>Pteridineae</taxon>
        <taxon>Pteridaceae</taxon>
        <taxon>Parkerioideae</taxon>
        <taxon>Ceratopteris</taxon>
    </lineage>
</organism>
<dbReference type="GO" id="GO:0031146">
    <property type="term" value="P:SCF-dependent proteasomal ubiquitin-dependent protein catabolic process"/>
    <property type="evidence" value="ECO:0007669"/>
    <property type="project" value="TreeGrafter"/>
</dbReference>
<name>A0A8T2VIC6_CERRI</name>
<dbReference type="EMBL" id="CM035406">
    <property type="protein sequence ID" value="KAH7445855.1"/>
    <property type="molecule type" value="Genomic_DNA"/>
</dbReference>
<sequence length="516" mass="56825">MIVTPVSPSFCFPFVYAQPSGLSLMGHANSTLPSNSFSSGRIPAIERPQIAAKCDDLTLRLHDNCLDCIFQKLSVEERNVCSLVCKRWHYVESKTRNRLTLKACQSLDAVLIPLFTRFEFISCLSLKCNRNEMSIDDYAIFLVGLHCKSLTKLKLKSCKSVTDFGIGEFARVCTSLTKFSCSSCVFGAKGLNMLLKSSPRLVDLSVTRLHGLLNDPEAILPGASQIQRLSLKEILNAHLFGTVITGSKCIRTLSLVRNPGLWDPFFELVSGHLSELVELRLDTLHIGDAALMAISSCSKLQVFHVSRVSDCSDYGYSAIASGCRNLRKLYVDHRRTGIIGDEGLLTFGKYSTELQELVLIGTNVSIKSMTVIASNCLKLERLALCNSETVGDTELFCIAEKCWALRKLCIKSCPISDNGLKAFAGDVCPSLKKLKVKKCKDVTAESTAWLEMNRVSLVVSLDAPTIQAAVPDGRVAQGEVRVIRSATSLFCKSFHLSKSRVRLATGKLIRQFVKQS</sequence>
<dbReference type="Gene3D" id="1.20.1280.50">
    <property type="match status" value="1"/>
</dbReference>
<proteinExistence type="predicted"/>
<dbReference type="PANTHER" id="PTHR13318:SF92">
    <property type="entry name" value="F-BOX_LRR-REPEAT PROTEIN 8-RELATED"/>
    <property type="match status" value="1"/>
</dbReference>
<evidence type="ECO:0000259" key="1">
    <source>
        <dbReference type="SMART" id="SM00256"/>
    </source>
</evidence>
<evidence type="ECO:0000313" key="3">
    <source>
        <dbReference type="Proteomes" id="UP000825935"/>
    </source>
</evidence>
<dbReference type="Pfam" id="PF25372">
    <property type="entry name" value="DUF7885"/>
    <property type="match status" value="1"/>
</dbReference>
<dbReference type="InterPro" id="IPR001810">
    <property type="entry name" value="F-box_dom"/>
</dbReference>
<dbReference type="SMART" id="SM00367">
    <property type="entry name" value="LRR_CC"/>
    <property type="match status" value="7"/>
</dbReference>
<comment type="caution">
    <text evidence="2">The sequence shown here is derived from an EMBL/GenBank/DDBJ whole genome shotgun (WGS) entry which is preliminary data.</text>
</comment>
<keyword evidence="3" id="KW-1185">Reference proteome</keyword>
<dbReference type="OMA" id="NARLFIP"/>
<dbReference type="SMART" id="SM00256">
    <property type="entry name" value="FBOX"/>
    <property type="match status" value="1"/>
</dbReference>
<dbReference type="SUPFAM" id="SSF52047">
    <property type="entry name" value="RNI-like"/>
    <property type="match status" value="1"/>
</dbReference>
<dbReference type="InterPro" id="IPR057207">
    <property type="entry name" value="FBXL15_LRR"/>
</dbReference>
<dbReference type="InterPro" id="IPR032675">
    <property type="entry name" value="LRR_dom_sf"/>
</dbReference>
<dbReference type="InterPro" id="IPR006553">
    <property type="entry name" value="Leu-rich_rpt_Cys-con_subtyp"/>
</dbReference>
<gene>
    <name evidence="2" type="ORF">KP509_01G026600</name>
</gene>
<feature type="domain" description="F-box" evidence="1">
    <location>
        <begin position="61"/>
        <end position="101"/>
    </location>
</feature>
<dbReference type="InterPro" id="IPR036047">
    <property type="entry name" value="F-box-like_dom_sf"/>
</dbReference>
<dbReference type="GO" id="GO:0019005">
    <property type="term" value="C:SCF ubiquitin ligase complex"/>
    <property type="evidence" value="ECO:0007669"/>
    <property type="project" value="TreeGrafter"/>
</dbReference>
<dbReference type="CDD" id="cd22159">
    <property type="entry name" value="F-box_AtTIR1-like"/>
    <property type="match status" value="1"/>
</dbReference>